<dbReference type="SUPFAM" id="SSF52980">
    <property type="entry name" value="Restriction endonuclease-like"/>
    <property type="match status" value="1"/>
</dbReference>
<protein>
    <submittedName>
        <fullName evidence="2">Uma2 family endonuclease</fullName>
    </submittedName>
</protein>
<dbReference type="InterPro" id="IPR012296">
    <property type="entry name" value="Nuclease_put_TT1808"/>
</dbReference>
<sequence length="82" mass="9252">MVAEVVSRSSVRIDREDKRRLYALGRVPLYLLIDPLAESPSLSVFSEIKDEAYQVMTTECIGTPIKLPAPVDFELHTSIFKV</sequence>
<name>A0A5S4G4P0_9ACTN</name>
<proteinExistence type="predicted"/>
<comment type="caution">
    <text evidence="2">The sequence shown here is derived from an EMBL/GenBank/DDBJ whole genome shotgun (WGS) entry which is preliminary data.</text>
</comment>
<evidence type="ECO:0000313" key="2">
    <source>
        <dbReference type="EMBL" id="TMR27474.1"/>
    </source>
</evidence>
<evidence type="ECO:0000259" key="1">
    <source>
        <dbReference type="Pfam" id="PF05685"/>
    </source>
</evidence>
<dbReference type="AlphaFoldDB" id="A0A5S4G4P0"/>
<keyword evidence="3" id="KW-1185">Reference proteome</keyword>
<feature type="domain" description="Putative restriction endonuclease" evidence="1">
    <location>
        <begin position="1"/>
        <end position="68"/>
    </location>
</feature>
<dbReference type="InterPro" id="IPR011335">
    <property type="entry name" value="Restrct_endonuc-II-like"/>
</dbReference>
<accession>A0A5S4G4P0</accession>
<dbReference type="OrthoDB" id="4537149at2"/>
<dbReference type="Pfam" id="PF05685">
    <property type="entry name" value="Uma2"/>
    <property type="match status" value="1"/>
</dbReference>
<gene>
    <name evidence="2" type="ORF">ETD85_38980</name>
</gene>
<dbReference type="InterPro" id="IPR008538">
    <property type="entry name" value="Uma2"/>
</dbReference>
<organism evidence="2 3">
    <name type="scientific">Nonomuraea zeae</name>
    <dbReference type="NCBI Taxonomy" id="1642303"/>
    <lineage>
        <taxon>Bacteria</taxon>
        <taxon>Bacillati</taxon>
        <taxon>Actinomycetota</taxon>
        <taxon>Actinomycetes</taxon>
        <taxon>Streptosporangiales</taxon>
        <taxon>Streptosporangiaceae</taxon>
        <taxon>Nonomuraea</taxon>
    </lineage>
</organism>
<dbReference type="EMBL" id="VCKX01000167">
    <property type="protein sequence ID" value="TMR27474.1"/>
    <property type="molecule type" value="Genomic_DNA"/>
</dbReference>
<dbReference type="Gene3D" id="3.90.1570.10">
    <property type="entry name" value="tt1808, chain A"/>
    <property type="match status" value="1"/>
</dbReference>
<evidence type="ECO:0000313" key="3">
    <source>
        <dbReference type="Proteomes" id="UP000306628"/>
    </source>
</evidence>
<dbReference type="RefSeq" id="WP_138694845.1">
    <property type="nucleotide sequence ID" value="NZ_JBHSAZ010000010.1"/>
</dbReference>
<dbReference type="CDD" id="cd06260">
    <property type="entry name" value="DUF820-like"/>
    <property type="match status" value="1"/>
</dbReference>
<keyword evidence="2" id="KW-0255">Endonuclease</keyword>
<dbReference type="Proteomes" id="UP000306628">
    <property type="component" value="Unassembled WGS sequence"/>
</dbReference>
<keyword evidence="2" id="KW-0540">Nuclease</keyword>
<keyword evidence="2" id="KW-0378">Hydrolase</keyword>
<dbReference type="GO" id="GO:0004519">
    <property type="term" value="F:endonuclease activity"/>
    <property type="evidence" value="ECO:0007669"/>
    <property type="project" value="UniProtKB-KW"/>
</dbReference>
<reference evidence="2 3" key="1">
    <citation type="submission" date="2019-05" db="EMBL/GenBank/DDBJ databases">
        <title>Draft genome sequence of Nonomuraea zeae DSM 100528.</title>
        <authorList>
            <person name="Saricaoglu S."/>
            <person name="Isik K."/>
        </authorList>
    </citation>
    <scope>NUCLEOTIDE SEQUENCE [LARGE SCALE GENOMIC DNA]</scope>
    <source>
        <strain evidence="2 3">DSM 100528</strain>
    </source>
</reference>